<proteinExistence type="predicted"/>
<gene>
    <name evidence="2" type="ORF">ACFQBM_00665</name>
</gene>
<evidence type="ECO:0000313" key="3">
    <source>
        <dbReference type="Proteomes" id="UP001596425"/>
    </source>
</evidence>
<dbReference type="InterPro" id="IPR032710">
    <property type="entry name" value="NTF2-like_dom_sf"/>
</dbReference>
<dbReference type="EMBL" id="JBHSVR010000001">
    <property type="protein sequence ID" value="MFC6631767.1"/>
    <property type="molecule type" value="Genomic_DNA"/>
</dbReference>
<dbReference type="Pfam" id="PF08332">
    <property type="entry name" value="CaMKII_AD"/>
    <property type="match status" value="1"/>
</dbReference>
<sequence>MDAKQEAEILGMKDAWYAALNAMLEGDPGPFSEIYSHAEDATYLSAMGSICIGWNNIWKDWQQQARDSRGGFTEEIESHIHMIGDVAVIHSLGRALLKEDTGAEGEHQVRETSVLHRDSGQWKIVAHHADALLPR</sequence>
<evidence type="ECO:0000313" key="2">
    <source>
        <dbReference type="EMBL" id="MFC6631767.1"/>
    </source>
</evidence>
<name>A0ABW1YG63_9GAMM</name>
<dbReference type="Proteomes" id="UP001596425">
    <property type="component" value="Unassembled WGS sequence"/>
</dbReference>
<feature type="domain" description="Calcium/calmodulin-dependent protein kinase II association-domain" evidence="1">
    <location>
        <begin position="6"/>
        <end position="130"/>
    </location>
</feature>
<dbReference type="Gene3D" id="3.10.450.50">
    <property type="match status" value="1"/>
</dbReference>
<dbReference type="RefSeq" id="WP_193193967.1">
    <property type="nucleotide sequence ID" value="NZ_JACZFR010000052.1"/>
</dbReference>
<accession>A0ABW1YG63</accession>
<dbReference type="InterPro" id="IPR013543">
    <property type="entry name" value="Ca/CaM-dep_prot_kinase-assoc"/>
</dbReference>
<reference evidence="3" key="1">
    <citation type="journal article" date="2019" name="Int. J. Syst. Evol. Microbiol.">
        <title>The Global Catalogue of Microorganisms (GCM) 10K type strain sequencing project: providing services to taxonomists for standard genome sequencing and annotation.</title>
        <authorList>
            <consortium name="The Broad Institute Genomics Platform"/>
            <consortium name="The Broad Institute Genome Sequencing Center for Infectious Disease"/>
            <person name="Wu L."/>
            <person name="Ma J."/>
        </authorList>
    </citation>
    <scope>NUCLEOTIDE SEQUENCE [LARGE SCALE GENOMIC DNA]</scope>
    <source>
        <strain evidence="3">CGMCC 1.13718</strain>
    </source>
</reference>
<dbReference type="SUPFAM" id="SSF54427">
    <property type="entry name" value="NTF2-like"/>
    <property type="match status" value="1"/>
</dbReference>
<keyword evidence="3" id="KW-1185">Reference proteome</keyword>
<organism evidence="2 3">
    <name type="scientific">Microbulbifer taiwanensis</name>
    <dbReference type="NCBI Taxonomy" id="986746"/>
    <lineage>
        <taxon>Bacteria</taxon>
        <taxon>Pseudomonadati</taxon>
        <taxon>Pseudomonadota</taxon>
        <taxon>Gammaproteobacteria</taxon>
        <taxon>Cellvibrionales</taxon>
        <taxon>Microbulbiferaceae</taxon>
        <taxon>Microbulbifer</taxon>
    </lineage>
</organism>
<protein>
    <submittedName>
        <fullName evidence="2">YybH family protein</fullName>
    </submittedName>
</protein>
<evidence type="ECO:0000259" key="1">
    <source>
        <dbReference type="Pfam" id="PF08332"/>
    </source>
</evidence>
<comment type="caution">
    <text evidence="2">The sequence shown here is derived from an EMBL/GenBank/DDBJ whole genome shotgun (WGS) entry which is preliminary data.</text>
</comment>